<accession>A0AAD7JQ95</accession>
<dbReference type="AlphaFoldDB" id="A0AAD7JQ95"/>
<organism evidence="1 2">
    <name type="scientific">Mycena maculata</name>
    <dbReference type="NCBI Taxonomy" id="230809"/>
    <lineage>
        <taxon>Eukaryota</taxon>
        <taxon>Fungi</taxon>
        <taxon>Dikarya</taxon>
        <taxon>Basidiomycota</taxon>
        <taxon>Agaricomycotina</taxon>
        <taxon>Agaricomycetes</taxon>
        <taxon>Agaricomycetidae</taxon>
        <taxon>Agaricales</taxon>
        <taxon>Marasmiineae</taxon>
        <taxon>Mycenaceae</taxon>
        <taxon>Mycena</taxon>
    </lineage>
</organism>
<comment type="caution">
    <text evidence="1">The sequence shown here is derived from an EMBL/GenBank/DDBJ whole genome shotgun (WGS) entry which is preliminary data.</text>
</comment>
<dbReference type="Gene3D" id="3.10.450.50">
    <property type="match status" value="1"/>
</dbReference>
<keyword evidence="2" id="KW-1185">Reference proteome</keyword>
<dbReference type="EMBL" id="JARJLG010000025">
    <property type="protein sequence ID" value="KAJ7769663.1"/>
    <property type="molecule type" value="Genomic_DNA"/>
</dbReference>
<proteinExistence type="predicted"/>
<name>A0AAD7JQ95_9AGAR</name>
<dbReference type="Proteomes" id="UP001215280">
    <property type="component" value="Unassembled WGS sequence"/>
</dbReference>
<sequence length="147" mass="15787">MSSWTPPSNPSPAYQTLLGFAGAMKARDHTALLASFDDSAIIEILPKSLGRPPMDKPTYAEYIKGNWGKFKSFDLTIETVIEAGSIFTVHAASKGEAVSGAAWANEYIIIFQLTTPEAGGVPKIVSQKEFVDSAAMMKFIVEDAAKA</sequence>
<evidence type="ECO:0000313" key="2">
    <source>
        <dbReference type="Proteomes" id="UP001215280"/>
    </source>
</evidence>
<dbReference type="InterPro" id="IPR032710">
    <property type="entry name" value="NTF2-like_dom_sf"/>
</dbReference>
<evidence type="ECO:0000313" key="1">
    <source>
        <dbReference type="EMBL" id="KAJ7769663.1"/>
    </source>
</evidence>
<reference evidence="1" key="1">
    <citation type="submission" date="2023-03" db="EMBL/GenBank/DDBJ databases">
        <title>Massive genome expansion in bonnet fungi (Mycena s.s.) driven by repeated elements and novel gene families across ecological guilds.</title>
        <authorList>
            <consortium name="Lawrence Berkeley National Laboratory"/>
            <person name="Harder C.B."/>
            <person name="Miyauchi S."/>
            <person name="Viragh M."/>
            <person name="Kuo A."/>
            <person name="Thoen E."/>
            <person name="Andreopoulos B."/>
            <person name="Lu D."/>
            <person name="Skrede I."/>
            <person name="Drula E."/>
            <person name="Henrissat B."/>
            <person name="Morin E."/>
            <person name="Kohler A."/>
            <person name="Barry K."/>
            <person name="LaButti K."/>
            <person name="Morin E."/>
            <person name="Salamov A."/>
            <person name="Lipzen A."/>
            <person name="Mereny Z."/>
            <person name="Hegedus B."/>
            <person name="Baldrian P."/>
            <person name="Stursova M."/>
            <person name="Weitz H."/>
            <person name="Taylor A."/>
            <person name="Grigoriev I.V."/>
            <person name="Nagy L.G."/>
            <person name="Martin F."/>
            <person name="Kauserud H."/>
        </authorList>
    </citation>
    <scope>NUCLEOTIDE SEQUENCE</scope>
    <source>
        <strain evidence="1">CBHHK188m</strain>
    </source>
</reference>
<protein>
    <recommendedName>
        <fullName evidence="3">SnoaL-like domain-containing protein</fullName>
    </recommendedName>
</protein>
<evidence type="ECO:0008006" key="3">
    <source>
        <dbReference type="Google" id="ProtNLM"/>
    </source>
</evidence>
<gene>
    <name evidence="1" type="ORF">DFH07DRAFT_806625</name>
</gene>
<dbReference type="SUPFAM" id="SSF54427">
    <property type="entry name" value="NTF2-like"/>
    <property type="match status" value="1"/>
</dbReference>